<dbReference type="SUPFAM" id="SSF52200">
    <property type="entry name" value="Toll/Interleukin receptor TIR domain"/>
    <property type="match status" value="1"/>
</dbReference>
<dbReference type="PROSITE" id="PS50005">
    <property type="entry name" value="TPR"/>
    <property type="match status" value="1"/>
</dbReference>
<dbReference type="SMART" id="SM00028">
    <property type="entry name" value="TPR"/>
    <property type="match status" value="2"/>
</dbReference>
<evidence type="ECO:0000256" key="2">
    <source>
        <dbReference type="SAM" id="Phobius"/>
    </source>
</evidence>
<dbReference type="InterPro" id="IPR019734">
    <property type="entry name" value="TPR_rpt"/>
</dbReference>
<comment type="caution">
    <text evidence="4">The sequence shown here is derived from an EMBL/GenBank/DDBJ whole genome shotgun (WGS) entry which is preliminary data.</text>
</comment>
<feature type="repeat" description="TPR" evidence="1">
    <location>
        <begin position="271"/>
        <end position="304"/>
    </location>
</feature>
<keyword evidence="5" id="KW-1185">Reference proteome</keyword>
<dbReference type="InterPro" id="IPR011990">
    <property type="entry name" value="TPR-like_helical_dom_sf"/>
</dbReference>
<name>A0A091B6X2_9GAMM</name>
<feature type="transmembrane region" description="Helical" evidence="2">
    <location>
        <begin position="184"/>
        <end position="207"/>
    </location>
</feature>
<dbReference type="Gene3D" id="1.25.40.10">
    <property type="entry name" value="Tetratricopeptide repeat domain"/>
    <property type="match status" value="1"/>
</dbReference>
<dbReference type="RefSeq" id="WP_052575211.1">
    <property type="nucleotide sequence ID" value="NZ_AVCK01000015.1"/>
</dbReference>
<evidence type="ECO:0000313" key="5">
    <source>
        <dbReference type="Proteomes" id="UP000029393"/>
    </source>
</evidence>
<keyword evidence="2" id="KW-0472">Membrane</keyword>
<dbReference type="EMBL" id="AVCK01000015">
    <property type="protein sequence ID" value="KFN46604.1"/>
    <property type="molecule type" value="Genomic_DNA"/>
</dbReference>
<dbReference type="SUPFAM" id="SSF48452">
    <property type="entry name" value="TPR-like"/>
    <property type="match status" value="1"/>
</dbReference>
<dbReference type="GO" id="GO:0007165">
    <property type="term" value="P:signal transduction"/>
    <property type="evidence" value="ECO:0007669"/>
    <property type="project" value="InterPro"/>
</dbReference>
<accession>A0A091B6X2</accession>
<evidence type="ECO:0000259" key="3">
    <source>
        <dbReference type="Pfam" id="PF13676"/>
    </source>
</evidence>
<reference evidence="4 5" key="1">
    <citation type="submission" date="2013-09" db="EMBL/GenBank/DDBJ databases">
        <title>Genome sequencing of Arenimonas metalli.</title>
        <authorList>
            <person name="Chen F."/>
            <person name="Wang G."/>
        </authorList>
    </citation>
    <scope>NUCLEOTIDE SEQUENCE [LARGE SCALE GENOMIC DNA]</scope>
    <source>
        <strain evidence="4 5">CF5-1</strain>
    </source>
</reference>
<dbReference type="STRING" id="1384056.N787_10265"/>
<dbReference type="PATRIC" id="fig|1384056.3.peg.1279"/>
<dbReference type="Pfam" id="PF13676">
    <property type="entry name" value="TIR_2"/>
    <property type="match status" value="1"/>
</dbReference>
<dbReference type="Gene3D" id="3.40.50.10140">
    <property type="entry name" value="Toll/interleukin-1 receptor homology (TIR) domain"/>
    <property type="match status" value="1"/>
</dbReference>
<dbReference type="AlphaFoldDB" id="A0A091B6X2"/>
<gene>
    <name evidence="4" type="ORF">N787_10265</name>
</gene>
<evidence type="ECO:0000313" key="4">
    <source>
        <dbReference type="EMBL" id="KFN46604.1"/>
    </source>
</evidence>
<keyword evidence="2" id="KW-0812">Transmembrane</keyword>
<dbReference type="Proteomes" id="UP000029393">
    <property type="component" value="Unassembled WGS sequence"/>
</dbReference>
<dbReference type="InterPro" id="IPR035897">
    <property type="entry name" value="Toll_tir_struct_dom_sf"/>
</dbReference>
<sequence length="705" mass="76687">MATEKRYRAFISYSHADEAAARWLQRALEGYRPPASLRASHPGVPARLFPVFRDRDELASAHDLSDAIRHALDDSDALVVVCSPAAAASRWVDEEIRYFRASGRGHRIFCYLVAGQPRPDSPQCAFPAAMLRDERGEALHEPLAADATPAGDGRRNAMLRIAAGLLDVGVDELKRRDAQRQARFWAGMASASLLVAAVTVGLAVYAFKSRQESELRRQQAEALIGFMLGDLRQKLEPIGKLDLLDSVGDEAMGYFTTLGERGTPSELLARAVALKQIGDVRFNQGQLEAALASFEQALSQARQLHEAEPDNNDYLYELGQAEFWVGYVAWERGQLDKADEAMHNYLRHSLALRHRQPDNPDYNLELSYAYSNLGSLARARGDAKTALAYFGLCREITEQELARAPGDPALTIALAETWSWIGSTTFDDGDLQGGERGFAEVTRLLQPLHERGDDVHATDLLGRNLIFQANAQLELGRLDLAAEHIARGEAIFAGLVARDPQNAAWSRSAHRAGLTRLGLAAPAQWTAAQAEALDGLVAGLAGLATQDPTNAGVVLDLAQALRLKALRALATGDTGAASIAAGDAHRRMLGLVADTDYSAQRLVELARVAEVLGTVQAARGDHAAARATWTGAADLLDRQARRTFEFNPVRRLLAINLGQSAELAALQGVLDQAGYRDPRMEPAYTLTGKFRPEEDTTRGPSHATF</sequence>
<proteinExistence type="predicted"/>
<dbReference type="OrthoDB" id="7308181at2"/>
<feature type="domain" description="TIR" evidence="3">
    <location>
        <begin position="10"/>
        <end position="116"/>
    </location>
</feature>
<keyword evidence="2" id="KW-1133">Transmembrane helix</keyword>
<dbReference type="InterPro" id="IPR000157">
    <property type="entry name" value="TIR_dom"/>
</dbReference>
<keyword evidence="1" id="KW-0802">TPR repeat</keyword>
<evidence type="ECO:0000256" key="1">
    <source>
        <dbReference type="PROSITE-ProRule" id="PRU00339"/>
    </source>
</evidence>
<protein>
    <recommendedName>
        <fullName evidence="3">TIR domain-containing protein</fullName>
    </recommendedName>
</protein>
<dbReference type="PANTHER" id="PTHR10098">
    <property type="entry name" value="RAPSYN-RELATED"/>
    <property type="match status" value="1"/>
</dbReference>
<organism evidence="4 5">
    <name type="scientific">Arenimonas metalli CF5-1</name>
    <dbReference type="NCBI Taxonomy" id="1384056"/>
    <lineage>
        <taxon>Bacteria</taxon>
        <taxon>Pseudomonadati</taxon>
        <taxon>Pseudomonadota</taxon>
        <taxon>Gammaproteobacteria</taxon>
        <taxon>Lysobacterales</taxon>
        <taxon>Lysobacteraceae</taxon>
        <taxon>Arenimonas</taxon>
    </lineage>
</organism>
<dbReference type="eggNOG" id="COG0457">
    <property type="taxonomic scope" value="Bacteria"/>
</dbReference>